<dbReference type="STRING" id="266749.SAMN05421876_11919"/>
<sequence>MNLGIPFNYSIWIFIASVVLLWLFSNKLSKVVNFIDDQFKLGSSFGGTIILSVVTNLPEIAITISGAIKGNIDIAVGNILGGIVIQSMLLVLFDFASRKEKKPLSTLVSNKASLIQGLFLIIILVMVILGKELTPSSLLFRTTPPELLIAFSWITSIIILKKVQAKKEPSVSDASKSDQTKMSPKSAIIWLIGISMIILIFGVLLEDTSNTIAGHFKINGLIFGATVLAFVTSLPEISSGLAFVKDKTYQPIISDIFGGNAFLPVLFLAATLITNQPILPKAKNVDVYLTVIAIIITAIYLIGMILKMPSRKKGMGIDSWIVLGFYILSILGMVFALKT</sequence>
<feature type="transmembrane region" description="Helical" evidence="5">
    <location>
        <begin position="187"/>
        <end position="205"/>
    </location>
</feature>
<feature type="transmembrane region" description="Helical" evidence="5">
    <location>
        <begin position="287"/>
        <end position="306"/>
    </location>
</feature>
<evidence type="ECO:0000256" key="5">
    <source>
        <dbReference type="SAM" id="Phobius"/>
    </source>
</evidence>
<reference evidence="7 8" key="1">
    <citation type="submission" date="2014-10" db="EMBL/GenBank/DDBJ databases">
        <title>Kaistella jeonii genome.</title>
        <authorList>
            <person name="Clayton J.T."/>
            <person name="Newman J.D."/>
        </authorList>
    </citation>
    <scope>NUCLEOTIDE SEQUENCE [LARGE SCALE GENOMIC DNA]</scope>
    <source>
        <strain evidence="7 8">DSM 17048</strain>
    </source>
</reference>
<dbReference type="RefSeq" id="WP_039351872.1">
    <property type="nucleotide sequence ID" value="NZ_FOLA01000019.1"/>
</dbReference>
<dbReference type="InterPro" id="IPR044880">
    <property type="entry name" value="NCX_ion-bd_dom_sf"/>
</dbReference>
<organism evidence="7 8">
    <name type="scientific">Kaistella jeonii</name>
    <dbReference type="NCBI Taxonomy" id="266749"/>
    <lineage>
        <taxon>Bacteria</taxon>
        <taxon>Pseudomonadati</taxon>
        <taxon>Bacteroidota</taxon>
        <taxon>Flavobacteriia</taxon>
        <taxon>Flavobacteriales</taxon>
        <taxon>Weeksellaceae</taxon>
        <taxon>Chryseobacterium group</taxon>
        <taxon>Kaistella</taxon>
    </lineage>
</organism>
<evidence type="ECO:0000256" key="3">
    <source>
        <dbReference type="ARBA" id="ARBA00022989"/>
    </source>
</evidence>
<proteinExistence type="predicted"/>
<dbReference type="GO" id="GO:0055085">
    <property type="term" value="P:transmembrane transport"/>
    <property type="evidence" value="ECO:0007669"/>
    <property type="project" value="InterPro"/>
</dbReference>
<evidence type="ECO:0000256" key="4">
    <source>
        <dbReference type="ARBA" id="ARBA00023136"/>
    </source>
</evidence>
<dbReference type="InterPro" id="IPR004837">
    <property type="entry name" value="NaCa_Exmemb"/>
</dbReference>
<gene>
    <name evidence="7" type="ORF">OA86_08880</name>
</gene>
<keyword evidence="4 5" id="KW-0472">Membrane</keyword>
<name>A0A0C1FLF9_9FLAO</name>
<evidence type="ECO:0000256" key="2">
    <source>
        <dbReference type="ARBA" id="ARBA00022692"/>
    </source>
</evidence>
<dbReference type="Gene3D" id="1.20.1420.30">
    <property type="entry name" value="NCX, central ion-binding region"/>
    <property type="match status" value="1"/>
</dbReference>
<dbReference type="EMBL" id="JSYL01000005">
    <property type="protein sequence ID" value="KIA88769.1"/>
    <property type="molecule type" value="Genomic_DNA"/>
</dbReference>
<feature type="transmembrane region" description="Helical" evidence="5">
    <location>
        <begin position="6"/>
        <end position="24"/>
    </location>
</feature>
<evidence type="ECO:0000313" key="8">
    <source>
        <dbReference type="Proteomes" id="UP000031473"/>
    </source>
</evidence>
<accession>A0A0C1FLF9</accession>
<keyword evidence="3 5" id="KW-1133">Transmembrane helix</keyword>
<comment type="subcellular location">
    <subcellularLocation>
        <location evidence="1">Membrane</location>
        <topology evidence="1">Multi-pass membrane protein</topology>
    </subcellularLocation>
</comment>
<dbReference type="Pfam" id="PF01699">
    <property type="entry name" value="Na_Ca_ex"/>
    <property type="match status" value="2"/>
</dbReference>
<evidence type="ECO:0000313" key="7">
    <source>
        <dbReference type="EMBL" id="KIA88769.1"/>
    </source>
</evidence>
<dbReference type="Proteomes" id="UP000031473">
    <property type="component" value="Unassembled WGS sequence"/>
</dbReference>
<feature type="transmembrane region" description="Helical" evidence="5">
    <location>
        <begin position="220"/>
        <end position="244"/>
    </location>
</feature>
<evidence type="ECO:0000259" key="6">
    <source>
        <dbReference type="Pfam" id="PF01699"/>
    </source>
</evidence>
<dbReference type="AlphaFoldDB" id="A0A0C1FLF9"/>
<feature type="transmembrane region" description="Helical" evidence="5">
    <location>
        <begin position="74"/>
        <end position="93"/>
    </location>
</feature>
<feature type="transmembrane region" description="Helical" evidence="5">
    <location>
        <begin position="142"/>
        <end position="160"/>
    </location>
</feature>
<feature type="transmembrane region" description="Helical" evidence="5">
    <location>
        <begin position="256"/>
        <end position="275"/>
    </location>
</feature>
<feature type="domain" description="Sodium/calcium exchanger membrane region" evidence="6">
    <location>
        <begin position="188"/>
        <end position="333"/>
    </location>
</feature>
<feature type="transmembrane region" description="Helical" evidence="5">
    <location>
        <begin position="114"/>
        <end position="130"/>
    </location>
</feature>
<dbReference type="OrthoDB" id="153124at2"/>
<feature type="transmembrane region" description="Helical" evidence="5">
    <location>
        <begin position="45"/>
        <end position="68"/>
    </location>
</feature>
<feature type="domain" description="Sodium/calcium exchanger membrane region" evidence="6">
    <location>
        <begin position="10"/>
        <end position="128"/>
    </location>
</feature>
<keyword evidence="8" id="KW-1185">Reference proteome</keyword>
<comment type="caution">
    <text evidence="7">The sequence shown here is derived from an EMBL/GenBank/DDBJ whole genome shotgun (WGS) entry which is preliminary data.</text>
</comment>
<dbReference type="GO" id="GO:0016020">
    <property type="term" value="C:membrane"/>
    <property type="evidence" value="ECO:0007669"/>
    <property type="project" value="UniProtKB-SubCell"/>
</dbReference>
<feature type="transmembrane region" description="Helical" evidence="5">
    <location>
        <begin position="318"/>
        <end position="337"/>
    </location>
</feature>
<evidence type="ECO:0000256" key="1">
    <source>
        <dbReference type="ARBA" id="ARBA00004141"/>
    </source>
</evidence>
<protein>
    <recommendedName>
        <fullName evidence="6">Sodium/calcium exchanger membrane region domain-containing protein</fullName>
    </recommendedName>
</protein>
<keyword evidence="2 5" id="KW-0812">Transmembrane</keyword>